<reference evidence="1 2" key="1">
    <citation type="submission" date="2013-02" db="EMBL/GenBank/DDBJ databases">
        <title>The Genome Sequence of Acinetobacter bereziniae CIP 70.12.</title>
        <authorList>
            <consortium name="The Broad Institute Genome Sequencing Platform"/>
            <consortium name="The Broad Institute Genome Sequencing Center for Infectious Disease"/>
            <person name="Cerqueira G."/>
            <person name="Feldgarden M."/>
            <person name="Courvalin P."/>
            <person name="Perichon B."/>
            <person name="Grillot-Courvalin C."/>
            <person name="Clermont D."/>
            <person name="Rocha E."/>
            <person name="Yoon E.-J."/>
            <person name="Nemec A."/>
            <person name="Walker B."/>
            <person name="Young S.K."/>
            <person name="Zeng Q."/>
            <person name="Gargeya S."/>
            <person name="Fitzgerald M."/>
            <person name="Haas B."/>
            <person name="Abouelleil A."/>
            <person name="Alvarado L."/>
            <person name="Arachchi H.M."/>
            <person name="Berlin A.M."/>
            <person name="Chapman S.B."/>
            <person name="Dewar J."/>
            <person name="Goldberg J."/>
            <person name="Griggs A."/>
            <person name="Gujja S."/>
            <person name="Hansen M."/>
            <person name="Howarth C."/>
            <person name="Imamovic A."/>
            <person name="Larimer J."/>
            <person name="McCowan C."/>
            <person name="Murphy C."/>
            <person name="Neiman D."/>
            <person name="Pearson M."/>
            <person name="Priest M."/>
            <person name="Roberts A."/>
            <person name="Saif S."/>
            <person name="Shea T."/>
            <person name="Sisk P."/>
            <person name="Sykes S."/>
            <person name="Wortman J."/>
            <person name="Nusbaum C."/>
            <person name="Birren B."/>
        </authorList>
    </citation>
    <scope>NUCLEOTIDE SEQUENCE [LARGE SCALE GENOMIC DNA]</scope>
    <source>
        <strain evidence="1 2">CIP 70.12</strain>
    </source>
</reference>
<name>N9EPP6_ACIBZ</name>
<keyword evidence="2" id="KW-1185">Reference proteome</keyword>
<sequence>MGKIGQVKQLIHEVNRLLHDFSKAYFEQIKIKKLNLSKTIRHVPAPYIYVNNRSHFYFPWELKILNYEYIQSDIGNHQKFKSNFV</sequence>
<dbReference type="Proteomes" id="UP000013251">
    <property type="component" value="Unassembled WGS sequence"/>
</dbReference>
<proteinExistence type="predicted"/>
<organism evidence="1 2">
    <name type="scientific">Acinetobacter bereziniae LMG 1003 = CIP 70.12</name>
    <dbReference type="NCBI Taxonomy" id="981324"/>
    <lineage>
        <taxon>Bacteria</taxon>
        <taxon>Pseudomonadati</taxon>
        <taxon>Pseudomonadota</taxon>
        <taxon>Gammaproteobacteria</taxon>
        <taxon>Moraxellales</taxon>
        <taxon>Moraxellaceae</taxon>
        <taxon>Acinetobacter</taxon>
    </lineage>
</organism>
<dbReference type="AlphaFoldDB" id="N9EPP6"/>
<dbReference type="OrthoDB" id="2225292at2"/>
<dbReference type="HOGENOM" id="CLU_2505204_0_0_6"/>
<evidence type="ECO:0000313" key="2">
    <source>
        <dbReference type="Proteomes" id="UP000013251"/>
    </source>
</evidence>
<dbReference type="EMBL" id="APQG01000036">
    <property type="protein sequence ID" value="ENV94633.1"/>
    <property type="molecule type" value="Genomic_DNA"/>
</dbReference>
<protein>
    <submittedName>
        <fullName evidence="1">Uncharacterized protein</fullName>
    </submittedName>
</protein>
<accession>N9EPP6</accession>
<comment type="caution">
    <text evidence="1">The sequence shown here is derived from an EMBL/GenBank/DDBJ whole genome shotgun (WGS) entry which is preliminary data.</text>
</comment>
<gene>
    <name evidence="1" type="ORF">F938_02818</name>
</gene>
<evidence type="ECO:0000313" key="1">
    <source>
        <dbReference type="EMBL" id="ENV94633.1"/>
    </source>
</evidence>